<dbReference type="InterPro" id="IPR008271">
    <property type="entry name" value="Ser/Thr_kinase_AS"/>
</dbReference>
<keyword evidence="2" id="KW-0723">Serine/threonine-protein kinase</keyword>
<accession>A0ABW5WGZ8</accession>
<dbReference type="EMBL" id="JBHUOF010000049">
    <property type="protein sequence ID" value="MFD2803004.1"/>
    <property type="molecule type" value="Genomic_DNA"/>
</dbReference>
<dbReference type="InterPro" id="IPR000719">
    <property type="entry name" value="Prot_kinase_dom"/>
</dbReference>
<dbReference type="Proteomes" id="UP001597478">
    <property type="component" value="Unassembled WGS sequence"/>
</dbReference>
<dbReference type="Pfam" id="PF00069">
    <property type="entry name" value="Pkinase"/>
    <property type="match status" value="1"/>
</dbReference>
<dbReference type="PROSITE" id="PS00107">
    <property type="entry name" value="PROTEIN_KINASE_ATP"/>
    <property type="match status" value="1"/>
</dbReference>
<dbReference type="SUPFAM" id="SSF56112">
    <property type="entry name" value="Protein kinase-like (PK-like)"/>
    <property type="match status" value="1"/>
</dbReference>
<dbReference type="GO" id="GO:0004674">
    <property type="term" value="F:protein serine/threonine kinase activity"/>
    <property type="evidence" value="ECO:0007669"/>
    <property type="project" value="UniProtKB-EC"/>
</dbReference>
<evidence type="ECO:0000256" key="1">
    <source>
        <dbReference type="ARBA" id="ARBA00012513"/>
    </source>
</evidence>
<comment type="caution">
    <text evidence="9">The sequence shown here is derived from an EMBL/GenBank/DDBJ whole genome shotgun (WGS) entry which is preliminary data.</text>
</comment>
<evidence type="ECO:0000313" key="9">
    <source>
        <dbReference type="EMBL" id="MFD2803004.1"/>
    </source>
</evidence>
<sequence>MNNWSLPGYAELKVLGEGGFGRVVLARTDSTGVPVAIKYLFERHLADPVRLTEFRREAAVLHRVVSPYVARLYDFVETPSGAAIVMEAVPGVSLRSVLAADGMLEPEAALAVLKGSLLGLAAAHVAGIVHRDYKPDNVLVGPGRESKLVDFGLAVLAGQVGAPAGTPAYMAPEQWAGQPATEATDVYAATCVFFQCVTGRRPFAGRTTDELRAQHQYAPAPLAAAPDTVRALIARGMAKHPAQRPETASAFVTELEAAARRGYGPDWEQRGRDRLAARAAVLFAASPIAVLAAAGVTTGGTVGTASTASTAAAVGKGVWAVVGSKVIAGAIGAAVVVGSVTTAVVLGNRADIAEGGGSPHDERPSIEQVALSSSVETRTESFGTFRLDARYARISGHTDRGVQDRVNAMLMAPVDEWVEFTRQIVSGPEPNGELPATWVDAEILHQDANVISVAYERAIQSVQAGNRAGYNVRIVSIDLTTGEPLDAAHAFADAARDPVAAAELERRILARVPGGYYCPDAVLGTQAPMRPEHLAEPHTFGENPAVQVGYLPDGVRFTIFAPAFGYANVCGYQDVTVPYAEVADLMTDQAARAVIGGPRPTR</sequence>
<evidence type="ECO:0000256" key="6">
    <source>
        <dbReference type="ARBA" id="ARBA00022840"/>
    </source>
</evidence>
<dbReference type="InterPro" id="IPR011009">
    <property type="entry name" value="Kinase-like_dom_sf"/>
</dbReference>
<evidence type="ECO:0000256" key="7">
    <source>
        <dbReference type="PROSITE-ProRule" id="PRU10141"/>
    </source>
</evidence>
<dbReference type="CDD" id="cd14014">
    <property type="entry name" value="STKc_PknB_like"/>
    <property type="match status" value="1"/>
</dbReference>
<protein>
    <recommendedName>
        <fullName evidence="1">non-specific serine/threonine protein kinase</fullName>
        <ecNumber evidence="1">2.7.11.1</ecNumber>
    </recommendedName>
</protein>
<evidence type="ECO:0000313" key="10">
    <source>
        <dbReference type="Proteomes" id="UP001597478"/>
    </source>
</evidence>
<organism evidence="9 10">
    <name type="scientific">Prauserella oleivorans</name>
    <dbReference type="NCBI Taxonomy" id="1478153"/>
    <lineage>
        <taxon>Bacteria</taxon>
        <taxon>Bacillati</taxon>
        <taxon>Actinomycetota</taxon>
        <taxon>Actinomycetes</taxon>
        <taxon>Pseudonocardiales</taxon>
        <taxon>Pseudonocardiaceae</taxon>
        <taxon>Prauserella</taxon>
    </lineage>
</organism>
<dbReference type="PROSITE" id="PS50011">
    <property type="entry name" value="PROTEIN_KINASE_DOM"/>
    <property type="match status" value="1"/>
</dbReference>
<name>A0ABW5WGZ8_9PSEU</name>
<dbReference type="PROSITE" id="PS00108">
    <property type="entry name" value="PROTEIN_KINASE_ST"/>
    <property type="match status" value="1"/>
</dbReference>
<dbReference type="Gene3D" id="1.10.510.10">
    <property type="entry name" value="Transferase(Phosphotransferase) domain 1"/>
    <property type="match status" value="1"/>
</dbReference>
<dbReference type="EC" id="2.7.11.1" evidence="1"/>
<keyword evidence="10" id="KW-1185">Reference proteome</keyword>
<evidence type="ECO:0000256" key="4">
    <source>
        <dbReference type="ARBA" id="ARBA00022741"/>
    </source>
</evidence>
<evidence type="ECO:0000256" key="2">
    <source>
        <dbReference type="ARBA" id="ARBA00022527"/>
    </source>
</evidence>
<evidence type="ECO:0000259" key="8">
    <source>
        <dbReference type="PROSITE" id="PS50011"/>
    </source>
</evidence>
<dbReference type="PANTHER" id="PTHR43289:SF6">
    <property type="entry name" value="SERINE_THREONINE-PROTEIN KINASE NEKL-3"/>
    <property type="match status" value="1"/>
</dbReference>
<evidence type="ECO:0000256" key="5">
    <source>
        <dbReference type="ARBA" id="ARBA00022777"/>
    </source>
</evidence>
<dbReference type="RefSeq" id="WP_377395261.1">
    <property type="nucleotide sequence ID" value="NZ_JBHSAN010000054.1"/>
</dbReference>
<gene>
    <name evidence="9" type="ORF">ACFS2C_26785</name>
</gene>
<keyword evidence="3 9" id="KW-0808">Transferase</keyword>
<dbReference type="InterPro" id="IPR017441">
    <property type="entry name" value="Protein_kinase_ATP_BS"/>
</dbReference>
<keyword evidence="5 9" id="KW-0418">Kinase</keyword>
<proteinExistence type="predicted"/>
<evidence type="ECO:0000256" key="3">
    <source>
        <dbReference type="ARBA" id="ARBA00022679"/>
    </source>
</evidence>
<reference evidence="10" key="1">
    <citation type="journal article" date="2019" name="Int. J. Syst. Evol. Microbiol.">
        <title>The Global Catalogue of Microorganisms (GCM) 10K type strain sequencing project: providing services to taxonomists for standard genome sequencing and annotation.</title>
        <authorList>
            <consortium name="The Broad Institute Genomics Platform"/>
            <consortium name="The Broad Institute Genome Sequencing Center for Infectious Disease"/>
            <person name="Wu L."/>
            <person name="Ma J."/>
        </authorList>
    </citation>
    <scope>NUCLEOTIDE SEQUENCE [LARGE SCALE GENOMIC DNA]</scope>
    <source>
        <strain evidence="10">IBRC-M 10906</strain>
    </source>
</reference>
<keyword evidence="4 7" id="KW-0547">Nucleotide-binding</keyword>
<keyword evidence="6 7" id="KW-0067">ATP-binding</keyword>
<dbReference type="PANTHER" id="PTHR43289">
    <property type="entry name" value="MITOGEN-ACTIVATED PROTEIN KINASE KINASE KINASE 20-RELATED"/>
    <property type="match status" value="1"/>
</dbReference>
<feature type="binding site" evidence="7">
    <location>
        <position position="38"/>
    </location>
    <ligand>
        <name>ATP</name>
        <dbReference type="ChEBI" id="CHEBI:30616"/>
    </ligand>
</feature>
<feature type="domain" description="Protein kinase" evidence="8">
    <location>
        <begin position="9"/>
        <end position="256"/>
    </location>
</feature>